<accession>A2E2E2</accession>
<reference evidence="1" key="1">
    <citation type="submission" date="2006-10" db="EMBL/GenBank/DDBJ databases">
        <authorList>
            <person name="Amadeo P."/>
            <person name="Zhao Q."/>
            <person name="Wortman J."/>
            <person name="Fraser-Liggett C."/>
            <person name="Carlton J."/>
        </authorList>
    </citation>
    <scope>NUCLEOTIDE SEQUENCE</scope>
    <source>
        <strain evidence="1">G3</strain>
    </source>
</reference>
<dbReference type="EMBL" id="DS113290">
    <property type="protein sequence ID" value="EAY13117.1"/>
    <property type="molecule type" value="Genomic_DNA"/>
</dbReference>
<evidence type="ECO:0008006" key="3">
    <source>
        <dbReference type="Google" id="ProtNLM"/>
    </source>
</evidence>
<sequence length="161" mass="18803">MPIIQWKQAFENLAKQNKNCNRSVTVFINNNEFTSTIFFLSAISNKVENSLYLDDNPDNFSFNCCIKDQKTYEILGELFNGKLMNKDLSDSIIIDLFEFAIAIECPDLIEFYHESFELSKYSLDNFTKNVIYFKYYDVKDEFITFVSQNINNIGITNLVTI</sequence>
<dbReference type="VEuPathDB" id="TrichDB:TVAG_444000"/>
<name>A2E2E2_TRIV3</name>
<dbReference type="RefSeq" id="XP_001325340.1">
    <property type="nucleotide sequence ID" value="XM_001325305.1"/>
</dbReference>
<organism evidence="1 2">
    <name type="scientific">Trichomonas vaginalis (strain ATCC PRA-98 / G3)</name>
    <dbReference type="NCBI Taxonomy" id="412133"/>
    <lineage>
        <taxon>Eukaryota</taxon>
        <taxon>Metamonada</taxon>
        <taxon>Parabasalia</taxon>
        <taxon>Trichomonadida</taxon>
        <taxon>Trichomonadidae</taxon>
        <taxon>Trichomonas</taxon>
    </lineage>
</organism>
<dbReference type="InParanoid" id="A2E2E2"/>
<proteinExistence type="predicted"/>
<dbReference type="VEuPathDB" id="TrichDB:TVAGG3_0305360"/>
<dbReference type="Proteomes" id="UP000001542">
    <property type="component" value="Unassembled WGS sequence"/>
</dbReference>
<reference evidence="1" key="2">
    <citation type="journal article" date="2007" name="Science">
        <title>Draft genome sequence of the sexually transmitted pathogen Trichomonas vaginalis.</title>
        <authorList>
            <person name="Carlton J.M."/>
            <person name="Hirt R.P."/>
            <person name="Silva J.C."/>
            <person name="Delcher A.L."/>
            <person name="Schatz M."/>
            <person name="Zhao Q."/>
            <person name="Wortman J.R."/>
            <person name="Bidwell S.L."/>
            <person name="Alsmark U.C.M."/>
            <person name="Besteiro S."/>
            <person name="Sicheritz-Ponten T."/>
            <person name="Noel C.J."/>
            <person name="Dacks J.B."/>
            <person name="Foster P.G."/>
            <person name="Simillion C."/>
            <person name="Van de Peer Y."/>
            <person name="Miranda-Saavedra D."/>
            <person name="Barton G.J."/>
            <person name="Westrop G.D."/>
            <person name="Mueller S."/>
            <person name="Dessi D."/>
            <person name="Fiori P.L."/>
            <person name="Ren Q."/>
            <person name="Paulsen I."/>
            <person name="Zhang H."/>
            <person name="Bastida-Corcuera F.D."/>
            <person name="Simoes-Barbosa A."/>
            <person name="Brown M.T."/>
            <person name="Hayes R.D."/>
            <person name="Mukherjee M."/>
            <person name="Okumura C.Y."/>
            <person name="Schneider R."/>
            <person name="Smith A.J."/>
            <person name="Vanacova S."/>
            <person name="Villalvazo M."/>
            <person name="Haas B.J."/>
            <person name="Pertea M."/>
            <person name="Feldblyum T.V."/>
            <person name="Utterback T.R."/>
            <person name="Shu C.L."/>
            <person name="Osoegawa K."/>
            <person name="de Jong P.J."/>
            <person name="Hrdy I."/>
            <person name="Horvathova L."/>
            <person name="Zubacova Z."/>
            <person name="Dolezal P."/>
            <person name="Malik S.B."/>
            <person name="Logsdon J.M. Jr."/>
            <person name="Henze K."/>
            <person name="Gupta A."/>
            <person name="Wang C.C."/>
            <person name="Dunne R.L."/>
            <person name="Upcroft J.A."/>
            <person name="Upcroft P."/>
            <person name="White O."/>
            <person name="Salzberg S.L."/>
            <person name="Tang P."/>
            <person name="Chiu C.-H."/>
            <person name="Lee Y.-S."/>
            <person name="Embley T.M."/>
            <person name="Coombs G.H."/>
            <person name="Mottram J.C."/>
            <person name="Tachezy J."/>
            <person name="Fraser-Liggett C.M."/>
            <person name="Johnson P.J."/>
        </authorList>
    </citation>
    <scope>NUCLEOTIDE SEQUENCE [LARGE SCALE GENOMIC DNA]</scope>
    <source>
        <strain evidence="1">G3</strain>
    </source>
</reference>
<dbReference type="AlphaFoldDB" id="A2E2E2"/>
<protein>
    <recommendedName>
        <fullName evidence="3">BTB domain-containing protein</fullName>
    </recommendedName>
</protein>
<gene>
    <name evidence="1" type="ORF">TVAG_444000</name>
</gene>
<dbReference type="KEGG" id="tva:4771088"/>
<evidence type="ECO:0000313" key="2">
    <source>
        <dbReference type="Proteomes" id="UP000001542"/>
    </source>
</evidence>
<evidence type="ECO:0000313" key="1">
    <source>
        <dbReference type="EMBL" id="EAY13117.1"/>
    </source>
</evidence>
<keyword evidence="2" id="KW-1185">Reference proteome</keyword>